<feature type="region of interest" description="Disordered" evidence="1">
    <location>
        <begin position="69"/>
        <end position="89"/>
    </location>
</feature>
<dbReference type="EMBL" id="ML977595">
    <property type="protein sequence ID" value="KAF1999446.1"/>
    <property type="molecule type" value="Genomic_DNA"/>
</dbReference>
<gene>
    <name evidence="2" type="ORF">P154DRAFT_225834</name>
</gene>
<evidence type="ECO:0000313" key="2">
    <source>
        <dbReference type="EMBL" id="KAF1999446.1"/>
    </source>
</evidence>
<keyword evidence="3" id="KW-1185">Reference proteome</keyword>
<evidence type="ECO:0000256" key="1">
    <source>
        <dbReference type="SAM" id="MobiDB-lite"/>
    </source>
</evidence>
<protein>
    <submittedName>
        <fullName evidence="2">Uncharacterized protein</fullName>
    </submittedName>
</protein>
<name>A0A6A5WPA0_9PLEO</name>
<evidence type="ECO:0000313" key="3">
    <source>
        <dbReference type="Proteomes" id="UP000799779"/>
    </source>
</evidence>
<organism evidence="2 3">
    <name type="scientific">Amniculicola lignicola CBS 123094</name>
    <dbReference type="NCBI Taxonomy" id="1392246"/>
    <lineage>
        <taxon>Eukaryota</taxon>
        <taxon>Fungi</taxon>
        <taxon>Dikarya</taxon>
        <taxon>Ascomycota</taxon>
        <taxon>Pezizomycotina</taxon>
        <taxon>Dothideomycetes</taxon>
        <taxon>Pleosporomycetidae</taxon>
        <taxon>Pleosporales</taxon>
        <taxon>Amniculicolaceae</taxon>
        <taxon>Amniculicola</taxon>
    </lineage>
</organism>
<dbReference type="AlphaFoldDB" id="A0A6A5WPA0"/>
<proteinExistence type="predicted"/>
<accession>A0A6A5WPA0</accession>
<sequence>MRIQPASQPRARCNIAGHIRNAQPREMSLAHGPWRRWRCARLGAPPHAPPTFSSRFAIHKSQVTCLARGPASNHSCPPTPAPRPSTPLRVRQASPSFIRGAPTRRERTRPCERHSWLLLAAPGCLLRPGLLPDDPWTQPPLLPYRWRAAHWPASGNAADHGTMPMHVSSMRPDHGGIPWKITTLGASVFQRAAPIRFVFRRAKLGDPRWPGAAHHARHDSDRQRLQPTIWCSKTTSRRPSVGRNQMPGGCTAALKSRYL</sequence>
<reference evidence="2" key="1">
    <citation type="journal article" date="2020" name="Stud. Mycol.">
        <title>101 Dothideomycetes genomes: a test case for predicting lifestyles and emergence of pathogens.</title>
        <authorList>
            <person name="Haridas S."/>
            <person name="Albert R."/>
            <person name="Binder M."/>
            <person name="Bloem J."/>
            <person name="Labutti K."/>
            <person name="Salamov A."/>
            <person name="Andreopoulos B."/>
            <person name="Baker S."/>
            <person name="Barry K."/>
            <person name="Bills G."/>
            <person name="Bluhm B."/>
            <person name="Cannon C."/>
            <person name="Castanera R."/>
            <person name="Culley D."/>
            <person name="Daum C."/>
            <person name="Ezra D."/>
            <person name="Gonzalez J."/>
            <person name="Henrissat B."/>
            <person name="Kuo A."/>
            <person name="Liang C."/>
            <person name="Lipzen A."/>
            <person name="Lutzoni F."/>
            <person name="Magnuson J."/>
            <person name="Mondo S."/>
            <person name="Nolan M."/>
            <person name="Ohm R."/>
            <person name="Pangilinan J."/>
            <person name="Park H.-J."/>
            <person name="Ramirez L."/>
            <person name="Alfaro M."/>
            <person name="Sun H."/>
            <person name="Tritt A."/>
            <person name="Yoshinaga Y."/>
            <person name="Zwiers L.-H."/>
            <person name="Turgeon B."/>
            <person name="Goodwin S."/>
            <person name="Spatafora J."/>
            <person name="Crous P."/>
            <person name="Grigoriev I."/>
        </authorList>
    </citation>
    <scope>NUCLEOTIDE SEQUENCE</scope>
    <source>
        <strain evidence="2">CBS 123094</strain>
    </source>
</reference>
<dbReference type="Proteomes" id="UP000799779">
    <property type="component" value="Unassembled WGS sequence"/>
</dbReference>